<dbReference type="AlphaFoldDB" id="A0A1Q6DSL6"/>
<protein>
    <submittedName>
        <fullName evidence="3">ATPase</fullName>
    </submittedName>
</protein>
<dbReference type="STRING" id="1903181.BTN85_2015"/>
<keyword evidence="2" id="KW-0472">Membrane</keyword>
<proteinExistence type="predicted"/>
<dbReference type="Proteomes" id="UP000185744">
    <property type="component" value="Unassembled WGS sequence"/>
</dbReference>
<evidence type="ECO:0000256" key="2">
    <source>
        <dbReference type="SAM" id="Phobius"/>
    </source>
</evidence>
<keyword evidence="2" id="KW-0812">Transmembrane</keyword>
<organism evidence="3 4">
    <name type="scientific">Methanohalarchaeum thermophilum</name>
    <dbReference type="NCBI Taxonomy" id="1903181"/>
    <lineage>
        <taxon>Archaea</taxon>
        <taxon>Methanobacteriati</taxon>
        <taxon>Methanobacteriota</taxon>
        <taxon>Methanonatronarchaeia</taxon>
        <taxon>Methanonatronarchaeales</taxon>
        <taxon>Methanonatronarchaeaceae</taxon>
        <taxon>Candidatus Methanohalarchaeum</taxon>
    </lineage>
</organism>
<reference evidence="3" key="1">
    <citation type="submission" date="2016-12" db="EMBL/GenBank/DDBJ databases">
        <title>Discovery of methanogenic haloarchaea.</title>
        <authorList>
            <person name="Sorokin D.Y."/>
            <person name="Makarova K.S."/>
            <person name="Abbas B."/>
            <person name="Ferrer M."/>
            <person name="Golyshin P.N."/>
        </authorList>
    </citation>
    <scope>NUCLEOTIDE SEQUENCE [LARGE SCALE GENOMIC DNA]</scope>
    <source>
        <strain evidence="3">HMET1</strain>
    </source>
</reference>
<feature type="compositionally biased region" description="Basic and acidic residues" evidence="1">
    <location>
        <begin position="462"/>
        <end position="477"/>
    </location>
</feature>
<sequence length="558" mass="65168">MNREKVLFSDKELDLNERIALAIGVAVKDDLKSYLKEKKKLFIFSVLLPVVALILTFLLYGSLGLISLVFSFFGIGGGVFLYKRFKSMNPDLEVKGIEKRFWTLYSIPTNEKSFLYDATNTLPKKEFKLRNLIEVEELKNLKKDFEENVDLPVVLSKKGNIESQYKDNLKKIRQKLDEAEFLETKLPLIERESEIENSIKDTYGKSEEKSKKLPSIEVDLSDAKKEIENIKKIEEVASDSEGNKLLEEIEEGTQSEIEKIDSTQEKSIKLLNDFVDKSSDLLTIGSYNFYCINCIAEGVDSELELMSSEEKLKWVCPTCESEFSVSNLPVPKLRIKDELVEDIWDSLWIEKEDEKRKIYENIEDQKANLSEKEFEQKQEAIRNAWNRIKDIRSKIRDLKTEAKAAEGTVDRMGELMERYDRLKKEKKERFNKEVNKEFEKIDKKTQEIIEETRNYDAKKLNQASKETEKKAKAVKKEKEKRHREKIAMLSINNKLEDRSSKAIGVTAQEISDQKKMQKKHEKRDTLLKTRGKTSRVPGVDTLLYWFGKKYRFKMKEED</sequence>
<evidence type="ECO:0000313" key="3">
    <source>
        <dbReference type="EMBL" id="OKY77365.1"/>
    </source>
</evidence>
<feature type="region of interest" description="Disordered" evidence="1">
    <location>
        <begin position="462"/>
        <end position="493"/>
    </location>
</feature>
<dbReference type="InParanoid" id="A0A1Q6DSL6"/>
<evidence type="ECO:0000313" key="4">
    <source>
        <dbReference type="Proteomes" id="UP000185744"/>
    </source>
</evidence>
<evidence type="ECO:0000256" key="1">
    <source>
        <dbReference type="SAM" id="MobiDB-lite"/>
    </source>
</evidence>
<accession>A0A1Q6DSL6</accession>
<comment type="caution">
    <text evidence="3">The sequence shown here is derived from an EMBL/GenBank/DDBJ whole genome shotgun (WGS) entry which is preliminary data.</text>
</comment>
<keyword evidence="4" id="KW-1185">Reference proteome</keyword>
<dbReference type="EMBL" id="MSDW01000002">
    <property type="protein sequence ID" value="OKY77365.1"/>
    <property type="molecule type" value="Genomic_DNA"/>
</dbReference>
<gene>
    <name evidence="3" type="ORF">BTN85_2015</name>
</gene>
<feature type="transmembrane region" description="Helical" evidence="2">
    <location>
        <begin position="41"/>
        <end position="59"/>
    </location>
</feature>
<keyword evidence="2" id="KW-1133">Transmembrane helix</keyword>
<name>A0A1Q6DSL6_METT1</name>